<proteinExistence type="predicted"/>
<evidence type="ECO:0000313" key="1">
    <source>
        <dbReference type="EMBL" id="GFO37157.1"/>
    </source>
</evidence>
<gene>
    <name evidence="1" type="ORF">PoB_006366200</name>
</gene>
<dbReference type="AlphaFoldDB" id="A0AAV4CZ12"/>
<evidence type="ECO:0000313" key="2">
    <source>
        <dbReference type="Proteomes" id="UP000735302"/>
    </source>
</evidence>
<comment type="caution">
    <text evidence="1">The sequence shown here is derived from an EMBL/GenBank/DDBJ whole genome shotgun (WGS) entry which is preliminary data.</text>
</comment>
<organism evidence="1 2">
    <name type="scientific">Plakobranchus ocellatus</name>
    <dbReference type="NCBI Taxonomy" id="259542"/>
    <lineage>
        <taxon>Eukaryota</taxon>
        <taxon>Metazoa</taxon>
        <taxon>Spiralia</taxon>
        <taxon>Lophotrochozoa</taxon>
        <taxon>Mollusca</taxon>
        <taxon>Gastropoda</taxon>
        <taxon>Heterobranchia</taxon>
        <taxon>Euthyneura</taxon>
        <taxon>Panpulmonata</taxon>
        <taxon>Sacoglossa</taxon>
        <taxon>Placobranchoidea</taxon>
        <taxon>Plakobranchidae</taxon>
        <taxon>Plakobranchus</taxon>
    </lineage>
</organism>
<name>A0AAV4CZ12_9GAST</name>
<reference evidence="1 2" key="1">
    <citation type="journal article" date="2021" name="Elife">
        <title>Chloroplast acquisition without the gene transfer in kleptoplastic sea slugs, Plakobranchus ocellatus.</title>
        <authorList>
            <person name="Maeda T."/>
            <person name="Takahashi S."/>
            <person name="Yoshida T."/>
            <person name="Shimamura S."/>
            <person name="Takaki Y."/>
            <person name="Nagai Y."/>
            <person name="Toyoda A."/>
            <person name="Suzuki Y."/>
            <person name="Arimoto A."/>
            <person name="Ishii H."/>
            <person name="Satoh N."/>
            <person name="Nishiyama T."/>
            <person name="Hasebe M."/>
            <person name="Maruyama T."/>
            <person name="Minagawa J."/>
            <person name="Obokata J."/>
            <person name="Shigenobu S."/>
        </authorList>
    </citation>
    <scope>NUCLEOTIDE SEQUENCE [LARGE SCALE GENOMIC DNA]</scope>
</reference>
<accession>A0AAV4CZ12</accession>
<dbReference type="Proteomes" id="UP000735302">
    <property type="component" value="Unassembled WGS sequence"/>
</dbReference>
<protein>
    <submittedName>
        <fullName evidence="1">Uncharacterized protein</fullName>
    </submittedName>
</protein>
<sequence>MASNRKEVEGAVAAISLAVSVETPVADAHHKPLSSKPSSKSCLPSGYAIVDLTVLASLFTTFCCSACVQATHKDHLSGIHKATDSAKKELMDKAEYKIQAAHNTPTASWISLSALTGAGRSGATPQYTESLL</sequence>
<keyword evidence="2" id="KW-1185">Reference proteome</keyword>
<dbReference type="EMBL" id="BLXT01007177">
    <property type="protein sequence ID" value="GFO37157.1"/>
    <property type="molecule type" value="Genomic_DNA"/>
</dbReference>